<reference evidence="1 2" key="1">
    <citation type="submission" date="2016-07" db="EMBL/GenBank/DDBJ databases">
        <title>Draft genome of Scalindua rubra, obtained from a brine-seawater interface in the Red Sea, sheds light on salt adaptation in anammox bacteria.</title>
        <authorList>
            <person name="Speth D.R."/>
            <person name="Lagkouvardos I."/>
            <person name="Wang Y."/>
            <person name="Qian P.-Y."/>
            <person name="Dutilh B.E."/>
            <person name="Jetten M.S."/>
        </authorList>
    </citation>
    <scope>NUCLEOTIDE SEQUENCE [LARGE SCALE GENOMIC DNA]</scope>
    <source>
        <strain evidence="1">BSI-1</strain>
    </source>
</reference>
<evidence type="ECO:0008006" key="3">
    <source>
        <dbReference type="Google" id="ProtNLM"/>
    </source>
</evidence>
<proteinExistence type="predicted"/>
<evidence type="ECO:0000313" key="2">
    <source>
        <dbReference type="Proteomes" id="UP000094056"/>
    </source>
</evidence>
<organism evidence="1 2">
    <name type="scientific">Candidatus Scalindua rubra</name>
    <dbReference type="NCBI Taxonomy" id="1872076"/>
    <lineage>
        <taxon>Bacteria</taxon>
        <taxon>Pseudomonadati</taxon>
        <taxon>Planctomycetota</taxon>
        <taxon>Candidatus Brocadiia</taxon>
        <taxon>Candidatus Brocadiales</taxon>
        <taxon>Candidatus Scalinduaceae</taxon>
        <taxon>Candidatus Scalindua</taxon>
    </lineage>
</organism>
<dbReference type="Proteomes" id="UP000094056">
    <property type="component" value="Unassembled WGS sequence"/>
</dbReference>
<dbReference type="InterPro" id="IPR038607">
    <property type="entry name" value="PhoD-like_sf"/>
</dbReference>
<dbReference type="AlphaFoldDB" id="A0A1E3XDM2"/>
<accession>A0A1E3XDM2</accession>
<protein>
    <recommendedName>
        <fullName evidence="3">PhoD-like phosphatase metallophosphatase domain-containing protein</fullName>
    </recommendedName>
</protein>
<sequence length="128" mass="14486">MSHIIDNKIQNVVFLSGDVHCSNVAKITFSGSEDAEKLKAYSITSSAFYWPFWFADGEPSNFVHDSKQQNDTFVIDNAGKIKMDYTAMNFTQKDNFCQVDVDLPNNRIEVRAIDQKGKLIVKSMLKLA</sequence>
<dbReference type="EMBL" id="MAYW01000039">
    <property type="protein sequence ID" value="ODS33054.1"/>
    <property type="molecule type" value="Genomic_DNA"/>
</dbReference>
<gene>
    <name evidence="1" type="ORF">SCARUB_01816</name>
</gene>
<dbReference type="Gene3D" id="3.60.21.70">
    <property type="entry name" value="PhoD-like phosphatase"/>
    <property type="match status" value="1"/>
</dbReference>
<name>A0A1E3XDM2_9BACT</name>
<comment type="caution">
    <text evidence="1">The sequence shown here is derived from an EMBL/GenBank/DDBJ whole genome shotgun (WGS) entry which is preliminary data.</text>
</comment>
<evidence type="ECO:0000313" key="1">
    <source>
        <dbReference type="EMBL" id="ODS33054.1"/>
    </source>
</evidence>